<sequence length="405" mass="44997">MKDWLLRAAIVLGVVLPLGVAAGQGAAAVRAKPAAVADDDANAPYKTFDTTPAITMGPLLLDMSDTSVVIEWMTDAPSDARVSYGEGTIEHEVVPQVDGLVPVGTVHRVVVRGLLPGHSYQYRVSSRRVVALKPYWPDRGQTVESPIHSFTTFDTAKQAASFAVMTDTHEDVVRIHALMNLVRRKPVDFVVHTGDSLNYGVSENQLKDKFMDPMATGLQGHMPLLYVRGNHEYRGEFARSLGDYLHSQSGKYYYTRDQGPLHLVVVDTGEDKPDATNVYAGLNNLRDYRQEEFAWLQQTFADETRTRTAPFTVVLGHDPEWGWLDGHNEAWMQLANRAKVDLFIAGHLHRLERFAPGSHGNDFPILALGQDQIAQVEASEHELKVTVVDRAGRTLDTFSIQRKSK</sequence>
<dbReference type="InterPro" id="IPR008963">
    <property type="entry name" value="Purple_acid_Pase-like_N"/>
</dbReference>
<evidence type="ECO:0000256" key="1">
    <source>
        <dbReference type="ARBA" id="ARBA00022729"/>
    </source>
</evidence>
<dbReference type="SMART" id="SM00060">
    <property type="entry name" value="FN3"/>
    <property type="match status" value="1"/>
</dbReference>
<evidence type="ECO:0000313" key="5">
    <source>
        <dbReference type="Proteomes" id="UP001620408"/>
    </source>
</evidence>
<comment type="caution">
    <text evidence="4">The sequence shown here is derived from an EMBL/GenBank/DDBJ whole genome shotgun (WGS) entry which is preliminary data.</text>
</comment>
<dbReference type="Proteomes" id="UP001620408">
    <property type="component" value="Unassembled WGS sequence"/>
</dbReference>
<evidence type="ECO:0000313" key="4">
    <source>
        <dbReference type="EMBL" id="MFK2917837.1"/>
    </source>
</evidence>
<dbReference type="EMBL" id="JADIKD010000010">
    <property type="protein sequence ID" value="MFK2917837.1"/>
    <property type="molecule type" value="Genomic_DNA"/>
</dbReference>
<reference evidence="4 5" key="1">
    <citation type="submission" date="2020-10" db="EMBL/GenBank/DDBJ databases">
        <title>Phylogeny of dyella-like bacteria.</title>
        <authorList>
            <person name="Fu J."/>
        </authorList>
    </citation>
    <scope>NUCLEOTIDE SEQUENCE [LARGE SCALE GENOMIC DNA]</scope>
    <source>
        <strain evidence="4 5">BB4</strain>
    </source>
</reference>
<feature type="chain" id="PRO_5047149672" evidence="2">
    <location>
        <begin position="28"/>
        <end position="405"/>
    </location>
</feature>
<dbReference type="Gene3D" id="3.60.21.10">
    <property type="match status" value="1"/>
</dbReference>
<protein>
    <submittedName>
        <fullName evidence="4">Metallophosphoesterase family protein</fullName>
    </submittedName>
</protein>
<dbReference type="InterPro" id="IPR004843">
    <property type="entry name" value="Calcineurin-like_PHP"/>
</dbReference>
<feature type="signal peptide" evidence="2">
    <location>
        <begin position="1"/>
        <end position="27"/>
    </location>
</feature>
<proteinExistence type="predicted"/>
<dbReference type="InterPro" id="IPR029052">
    <property type="entry name" value="Metallo-depent_PP-like"/>
</dbReference>
<dbReference type="SUPFAM" id="SSF49363">
    <property type="entry name" value="Purple acid phosphatase, N-terminal domain"/>
    <property type="match status" value="1"/>
</dbReference>
<dbReference type="PANTHER" id="PTHR45867">
    <property type="entry name" value="PURPLE ACID PHOSPHATASE"/>
    <property type="match status" value="1"/>
</dbReference>
<dbReference type="InterPro" id="IPR003961">
    <property type="entry name" value="FN3_dom"/>
</dbReference>
<name>A0ABW8K7Y2_9GAMM</name>
<dbReference type="RefSeq" id="WP_379986595.1">
    <property type="nucleotide sequence ID" value="NZ_JADIKD010000010.1"/>
</dbReference>
<evidence type="ECO:0000256" key="2">
    <source>
        <dbReference type="SAM" id="SignalP"/>
    </source>
</evidence>
<keyword evidence="5" id="KW-1185">Reference proteome</keyword>
<feature type="domain" description="Fibronectin type-III" evidence="3">
    <location>
        <begin position="52"/>
        <end position="134"/>
    </location>
</feature>
<dbReference type="Gene3D" id="2.60.40.380">
    <property type="entry name" value="Purple acid phosphatase-like, N-terminal"/>
    <property type="match status" value="1"/>
</dbReference>
<organism evidence="4 5">
    <name type="scientific">Dyella koreensis</name>
    <dbReference type="NCBI Taxonomy" id="311235"/>
    <lineage>
        <taxon>Bacteria</taxon>
        <taxon>Pseudomonadati</taxon>
        <taxon>Pseudomonadota</taxon>
        <taxon>Gammaproteobacteria</taxon>
        <taxon>Lysobacterales</taxon>
        <taxon>Rhodanobacteraceae</taxon>
        <taxon>Dyella</taxon>
    </lineage>
</organism>
<dbReference type="CDD" id="cd00063">
    <property type="entry name" value="FN3"/>
    <property type="match status" value="1"/>
</dbReference>
<keyword evidence="1 2" id="KW-0732">Signal</keyword>
<gene>
    <name evidence="4" type="ORF">ISS97_11245</name>
</gene>
<dbReference type="Pfam" id="PF00149">
    <property type="entry name" value="Metallophos"/>
    <property type="match status" value="1"/>
</dbReference>
<accession>A0ABW8K7Y2</accession>
<dbReference type="SUPFAM" id="SSF56300">
    <property type="entry name" value="Metallo-dependent phosphatases"/>
    <property type="match status" value="1"/>
</dbReference>
<evidence type="ECO:0000259" key="3">
    <source>
        <dbReference type="SMART" id="SM00060"/>
    </source>
</evidence>